<comment type="similarity">
    <text evidence="2 11">Belongs to the nuclear hormone receptor family.</text>
</comment>
<feature type="domain" description="Nuclear receptor" evidence="13">
    <location>
        <begin position="22"/>
        <end position="98"/>
    </location>
</feature>
<feature type="compositionally biased region" description="Polar residues" evidence="12">
    <location>
        <begin position="178"/>
        <end position="195"/>
    </location>
</feature>
<feature type="region of interest" description="Disordered" evidence="12">
    <location>
        <begin position="170"/>
        <end position="203"/>
    </location>
</feature>
<feature type="non-terminal residue" evidence="15">
    <location>
        <position position="1"/>
    </location>
</feature>
<dbReference type="CDD" id="cd06960">
    <property type="entry name" value="NR_DBD_HNF4A"/>
    <property type="match status" value="1"/>
</dbReference>
<evidence type="ECO:0000256" key="11">
    <source>
        <dbReference type="RuleBase" id="RU004334"/>
    </source>
</evidence>
<name>A0AA36G624_9BILA</name>
<gene>
    <name evidence="15" type="ORF">MSPICULIGERA_LOCUS18904</name>
</gene>
<dbReference type="GO" id="GO:0005634">
    <property type="term" value="C:nucleus"/>
    <property type="evidence" value="ECO:0007669"/>
    <property type="project" value="UniProtKB-SubCell"/>
</dbReference>
<comment type="caution">
    <text evidence="15">The sequence shown here is derived from an EMBL/GenBank/DDBJ whole genome shotgun (WGS) entry which is preliminary data.</text>
</comment>
<dbReference type="Pfam" id="PF00105">
    <property type="entry name" value="zf-C4"/>
    <property type="match status" value="1"/>
</dbReference>
<dbReference type="GO" id="GO:0000978">
    <property type="term" value="F:RNA polymerase II cis-regulatory region sequence-specific DNA binding"/>
    <property type="evidence" value="ECO:0007669"/>
    <property type="project" value="InterPro"/>
</dbReference>
<dbReference type="GO" id="GO:0008270">
    <property type="term" value="F:zinc ion binding"/>
    <property type="evidence" value="ECO:0007669"/>
    <property type="project" value="UniProtKB-KW"/>
</dbReference>
<reference evidence="15" key="1">
    <citation type="submission" date="2023-06" db="EMBL/GenBank/DDBJ databases">
        <authorList>
            <person name="Delattre M."/>
        </authorList>
    </citation>
    <scope>NUCLEOTIDE SEQUENCE</scope>
    <source>
        <strain evidence="15">AF72</strain>
    </source>
</reference>
<keyword evidence="7 11" id="KW-0238">DNA-binding</keyword>
<evidence type="ECO:0000256" key="10">
    <source>
        <dbReference type="ARBA" id="ARBA00023242"/>
    </source>
</evidence>
<feature type="domain" description="NR LBD" evidence="14">
    <location>
        <begin position="227"/>
        <end position="454"/>
    </location>
</feature>
<sequence>MSHFNTVTSHDQSRSSEKISDTDVCHVCASPQAASPHFGAISCLACAAFFRRTVSLNITFICKAEKKCRIYYELRMICRACRYDKCLRAGMRRECVQKKRPPKPGKRIKPEMDDDELYEQQFPRVVDDAPGPYIKKEVLSPMSAVDEPKTVEYSQEIRFECPASASSSLDSYEERSLHSSPSASFERASQPSTSRPTDRTYEGRLRARNLRDWTGRKLLAHYLEEEQHAMDARRVMYSEAPLVAMVQTTGDIPFSRNTLAAHTLSRQRYTIQFEHFLSFQYARRLPGFHLLSKDEKAHLYKSCALGFSVLDMAWMTVKLREPTDRMLIFTDGTYSDLSNYVVGWEDEPGLITGDAKKQLFLEFNERIFTELIMPMSELDLRDFEYASLKALTAWRVWYLQFTNTLQDLAKEHEKLILDGLIEMYRERNEQDFATRMGSILLLIGTISVSNNQAF</sequence>
<dbReference type="PROSITE" id="PS51030">
    <property type="entry name" value="NUCLEAR_REC_DBD_2"/>
    <property type="match status" value="1"/>
</dbReference>
<evidence type="ECO:0000256" key="6">
    <source>
        <dbReference type="ARBA" id="ARBA00023015"/>
    </source>
</evidence>
<keyword evidence="10 11" id="KW-0539">Nucleus</keyword>
<evidence type="ECO:0000256" key="1">
    <source>
        <dbReference type="ARBA" id="ARBA00004123"/>
    </source>
</evidence>
<protein>
    <recommendedName>
        <fullName evidence="17">Nuclear receptor</fullName>
    </recommendedName>
</protein>
<dbReference type="PROSITE" id="PS00031">
    <property type="entry name" value="NUCLEAR_REC_DBD_1"/>
    <property type="match status" value="1"/>
</dbReference>
<dbReference type="Proteomes" id="UP001177023">
    <property type="component" value="Unassembled WGS sequence"/>
</dbReference>
<dbReference type="SUPFAM" id="SSF57716">
    <property type="entry name" value="Glucocorticoid receptor-like (DNA-binding domain)"/>
    <property type="match status" value="1"/>
</dbReference>
<keyword evidence="4 11" id="KW-0863">Zinc-finger</keyword>
<keyword evidence="5 11" id="KW-0862">Zinc</keyword>
<evidence type="ECO:0000256" key="3">
    <source>
        <dbReference type="ARBA" id="ARBA00022723"/>
    </source>
</evidence>
<dbReference type="PANTHER" id="PTHR46397:SF5">
    <property type="entry name" value="NUCLEAR HORMONE RECEPTOR FAMILY MEMBER NHR-20"/>
    <property type="match status" value="1"/>
</dbReference>
<dbReference type="InterPro" id="IPR001628">
    <property type="entry name" value="Znf_hrmn_rcpt"/>
</dbReference>
<evidence type="ECO:0000256" key="4">
    <source>
        <dbReference type="ARBA" id="ARBA00022771"/>
    </source>
</evidence>
<dbReference type="AlphaFoldDB" id="A0AA36G624"/>
<dbReference type="InterPro" id="IPR000536">
    <property type="entry name" value="Nucl_hrmn_rcpt_lig-bd"/>
</dbReference>
<dbReference type="Gene3D" id="1.10.565.10">
    <property type="entry name" value="Retinoid X Receptor"/>
    <property type="match status" value="1"/>
</dbReference>
<evidence type="ECO:0000256" key="7">
    <source>
        <dbReference type="ARBA" id="ARBA00023125"/>
    </source>
</evidence>
<evidence type="ECO:0000256" key="2">
    <source>
        <dbReference type="ARBA" id="ARBA00005993"/>
    </source>
</evidence>
<evidence type="ECO:0000256" key="9">
    <source>
        <dbReference type="ARBA" id="ARBA00023170"/>
    </source>
</evidence>
<dbReference type="InterPro" id="IPR013088">
    <property type="entry name" value="Znf_NHR/GATA"/>
</dbReference>
<dbReference type="EMBL" id="CATQJA010002662">
    <property type="protein sequence ID" value="CAJ0580714.1"/>
    <property type="molecule type" value="Genomic_DNA"/>
</dbReference>
<evidence type="ECO:0000313" key="16">
    <source>
        <dbReference type="Proteomes" id="UP001177023"/>
    </source>
</evidence>
<evidence type="ECO:0000256" key="5">
    <source>
        <dbReference type="ARBA" id="ARBA00022833"/>
    </source>
</evidence>
<dbReference type="Gene3D" id="3.30.50.10">
    <property type="entry name" value="Erythroid Transcription Factor GATA-1, subunit A"/>
    <property type="match status" value="1"/>
</dbReference>
<dbReference type="InterPro" id="IPR049636">
    <property type="entry name" value="HNF4-like_DBD"/>
</dbReference>
<dbReference type="SMART" id="SM00399">
    <property type="entry name" value="ZnF_C4"/>
    <property type="match status" value="1"/>
</dbReference>
<dbReference type="PRINTS" id="PR00047">
    <property type="entry name" value="STROIDFINGER"/>
</dbReference>
<keyword evidence="3 11" id="KW-0479">Metal-binding</keyword>
<keyword evidence="6 11" id="KW-0805">Transcription regulation</keyword>
<dbReference type="GO" id="GO:0003700">
    <property type="term" value="F:DNA-binding transcription factor activity"/>
    <property type="evidence" value="ECO:0007669"/>
    <property type="project" value="InterPro"/>
</dbReference>
<evidence type="ECO:0000256" key="12">
    <source>
        <dbReference type="SAM" id="MobiDB-lite"/>
    </source>
</evidence>
<dbReference type="PANTHER" id="PTHR46397">
    <property type="entry name" value="NUCLEAR HORMONE RECEPTOR FAMILY-RELATED"/>
    <property type="match status" value="1"/>
</dbReference>
<dbReference type="SMART" id="SM00430">
    <property type="entry name" value="HOLI"/>
    <property type="match status" value="1"/>
</dbReference>
<keyword evidence="16" id="KW-1185">Reference proteome</keyword>
<dbReference type="Pfam" id="PF00104">
    <property type="entry name" value="Hormone_recep"/>
    <property type="match status" value="1"/>
</dbReference>
<evidence type="ECO:0000313" key="15">
    <source>
        <dbReference type="EMBL" id="CAJ0580714.1"/>
    </source>
</evidence>
<evidence type="ECO:0008006" key="17">
    <source>
        <dbReference type="Google" id="ProtNLM"/>
    </source>
</evidence>
<dbReference type="SUPFAM" id="SSF48508">
    <property type="entry name" value="Nuclear receptor ligand-binding domain"/>
    <property type="match status" value="1"/>
</dbReference>
<accession>A0AA36G624</accession>
<evidence type="ECO:0000256" key="8">
    <source>
        <dbReference type="ARBA" id="ARBA00023163"/>
    </source>
</evidence>
<evidence type="ECO:0000259" key="14">
    <source>
        <dbReference type="PROSITE" id="PS51843"/>
    </source>
</evidence>
<keyword evidence="8 11" id="KW-0804">Transcription</keyword>
<comment type="subcellular location">
    <subcellularLocation>
        <location evidence="1 11">Nucleus</location>
    </subcellularLocation>
</comment>
<dbReference type="PROSITE" id="PS51843">
    <property type="entry name" value="NR_LBD"/>
    <property type="match status" value="1"/>
</dbReference>
<organism evidence="15 16">
    <name type="scientific">Mesorhabditis spiculigera</name>
    <dbReference type="NCBI Taxonomy" id="96644"/>
    <lineage>
        <taxon>Eukaryota</taxon>
        <taxon>Metazoa</taxon>
        <taxon>Ecdysozoa</taxon>
        <taxon>Nematoda</taxon>
        <taxon>Chromadorea</taxon>
        <taxon>Rhabditida</taxon>
        <taxon>Rhabditina</taxon>
        <taxon>Rhabditomorpha</taxon>
        <taxon>Rhabditoidea</taxon>
        <taxon>Rhabditidae</taxon>
        <taxon>Mesorhabditinae</taxon>
        <taxon>Mesorhabditis</taxon>
    </lineage>
</organism>
<keyword evidence="9 11" id="KW-0675">Receptor</keyword>
<dbReference type="InterPro" id="IPR035500">
    <property type="entry name" value="NHR-like_dom_sf"/>
</dbReference>
<evidence type="ECO:0000259" key="13">
    <source>
        <dbReference type="PROSITE" id="PS51030"/>
    </source>
</evidence>
<proteinExistence type="inferred from homology"/>